<feature type="region of interest" description="Disordered" evidence="1">
    <location>
        <begin position="399"/>
        <end position="443"/>
    </location>
</feature>
<dbReference type="SUPFAM" id="SSF52540">
    <property type="entry name" value="P-loop containing nucleoside triphosphate hydrolases"/>
    <property type="match status" value="1"/>
</dbReference>
<dbReference type="Gene3D" id="3.40.50.300">
    <property type="entry name" value="P-loop containing nucleotide triphosphate hydrolases"/>
    <property type="match status" value="1"/>
</dbReference>
<feature type="compositionally biased region" description="Low complexity" evidence="1">
    <location>
        <begin position="202"/>
        <end position="212"/>
    </location>
</feature>
<dbReference type="Pfam" id="PF02492">
    <property type="entry name" value="cobW"/>
    <property type="match status" value="2"/>
</dbReference>
<dbReference type="EMBL" id="QXGE01001814">
    <property type="protein sequence ID" value="KAE9287958.1"/>
    <property type="molecule type" value="Genomic_DNA"/>
</dbReference>
<dbReference type="InterPro" id="IPR027417">
    <property type="entry name" value="P-loop_NTPase"/>
</dbReference>
<dbReference type="InterPro" id="IPR051927">
    <property type="entry name" value="Zn_Chap_cDPG_Synth"/>
</dbReference>
<feature type="compositionally biased region" description="Acidic residues" evidence="1">
    <location>
        <begin position="407"/>
        <end position="443"/>
    </location>
</feature>
<reference evidence="4 5" key="1">
    <citation type="submission" date="2018-08" db="EMBL/GenBank/DDBJ databases">
        <title>Genomic investigation of the strawberry pathogen Phytophthora fragariae indicates pathogenicity is determined by transcriptional variation in three key races.</title>
        <authorList>
            <person name="Adams T.M."/>
            <person name="Armitage A.D."/>
            <person name="Sobczyk M.K."/>
            <person name="Bates H.J."/>
            <person name="Dunwell J.M."/>
            <person name="Nellist C.F."/>
            <person name="Harrison R.J."/>
        </authorList>
    </citation>
    <scope>NUCLEOTIDE SEQUENCE [LARGE SCALE GENOMIC DNA]</scope>
    <source>
        <strain evidence="4 5">A4</strain>
        <strain evidence="3 6">ONT-3</strain>
    </source>
</reference>
<evidence type="ECO:0000313" key="5">
    <source>
        <dbReference type="Proteomes" id="UP000437068"/>
    </source>
</evidence>
<organism evidence="4 5">
    <name type="scientific">Phytophthora fragariae</name>
    <dbReference type="NCBI Taxonomy" id="53985"/>
    <lineage>
        <taxon>Eukaryota</taxon>
        <taxon>Sar</taxon>
        <taxon>Stramenopiles</taxon>
        <taxon>Oomycota</taxon>
        <taxon>Peronosporomycetes</taxon>
        <taxon>Peronosporales</taxon>
        <taxon>Peronosporaceae</taxon>
        <taxon>Phytophthora</taxon>
    </lineage>
</organism>
<dbReference type="Pfam" id="PF07683">
    <property type="entry name" value="CobW_C"/>
    <property type="match status" value="1"/>
</dbReference>
<dbReference type="EMBL" id="QXFX01001807">
    <property type="protein sequence ID" value="KAE9084475.1"/>
    <property type="molecule type" value="Genomic_DNA"/>
</dbReference>
<evidence type="ECO:0000256" key="1">
    <source>
        <dbReference type="SAM" id="MobiDB-lite"/>
    </source>
</evidence>
<feature type="region of interest" description="Disordered" evidence="1">
    <location>
        <begin position="183"/>
        <end position="212"/>
    </location>
</feature>
<dbReference type="PANTHER" id="PTHR43603:SF1">
    <property type="entry name" value="ZINC-REGULATED GTPASE METALLOPROTEIN ACTIVATOR 1"/>
    <property type="match status" value="1"/>
</dbReference>
<name>A0A6A4CG45_9STRA</name>
<dbReference type="InterPro" id="IPR011629">
    <property type="entry name" value="CobW-like_C"/>
</dbReference>
<dbReference type="AlphaFoldDB" id="A0A6A4CG45"/>
<accession>A0A6A4CG45</accession>
<dbReference type="CDD" id="cd03112">
    <property type="entry name" value="CobW-like"/>
    <property type="match status" value="1"/>
</dbReference>
<dbReference type="PANTHER" id="PTHR43603">
    <property type="entry name" value="COBW DOMAIN-CONTAINING PROTEIN DDB_G0274527"/>
    <property type="match status" value="1"/>
</dbReference>
<feature type="domain" description="CobW C-terminal" evidence="2">
    <location>
        <begin position="370"/>
        <end position="555"/>
    </location>
</feature>
<proteinExistence type="predicted"/>
<evidence type="ECO:0000259" key="2">
    <source>
        <dbReference type="SMART" id="SM00833"/>
    </source>
</evidence>
<comment type="caution">
    <text evidence="4">The sequence shown here is derived from an EMBL/GenBank/DDBJ whole genome shotgun (WGS) entry which is preliminary data.</text>
</comment>
<dbReference type="SMART" id="SM00833">
    <property type="entry name" value="CobW_C"/>
    <property type="match status" value="1"/>
</dbReference>
<dbReference type="Proteomes" id="UP000488956">
    <property type="component" value="Unassembled WGS sequence"/>
</dbReference>
<gene>
    <name evidence="4" type="ORF">PF001_g20737</name>
    <name evidence="3" type="ORF">PF010_g20814</name>
</gene>
<sequence>MNLTVSLAMMPRHGATNAMLTFESTAFKTPAPNQLTMASAAIDSPSKKRPLTVDTEKKNDAPRIPVTLLSGFLGSGKTTLLQHILKNKDHALRVAVIVNDMGELNIDADLVASAGVLQREEQLVRLENGCICCTLRVDLLEQIARIAQQGEVDYIVIESSGISEPMQVAETFVFELPEGAEEVKVGPMTSPSSSKRSRTESEASSVDEASASSGIPTVQLDELLVRDGEKLPLLRDIALLDTCVTVVDAATFFHVFDDPRMLADVEENRSQLPEGDTRTITDLLIDQIEFADIILLNKTDLVSTKDVEAIEKVLRRLNSYAKIERTVKGRVDPKMILGTELFSFERASKQTGWLESLTVPHTPETVEYGIGSFLYKASRPFHPARLTGIIQEEFVIVEAPTPPPFPSDDDDGHGHDQEEEEEEEEEEPADAEEMEAEEDGEPLGEQEIAKRLEAKQNGLFKNLLRSKGVFWLGTRPYNYATWSQAGLYCTLANGGMWIAALPEEERTRTMKELPNYSELMAREHGDRGQELVFIGRFSQEDDEIAKIRAALDSCLLTDEEMKQYQAGDVEDWEDPFEPWEYYTFED</sequence>
<evidence type="ECO:0000313" key="4">
    <source>
        <dbReference type="EMBL" id="KAE9287958.1"/>
    </source>
</evidence>
<protein>
    <recommendedName>
        <fullName evidence="2">CobW C-terminal domain-containing protein</fullName>
    </recommendedName>
</protein>
<evidence type="ECO:0000313" key="6">
    <source>
        <dbReference type="Proteomes" id="UP000488956"/>
    </source>
</evidence>
<dbReference type="Proteomes" id="UP000437068">
    <property type="component" value="Unassembled WGS sequence"/>
</dbReference>
<evidence type="ECO:0000313" key="3">
    <source>
        <dbReference type="EMBL" id="KAE9084475.1"/>
    </source>
</evidence>
<dbReference type="SUPFAM" id="SSF90002">
    <property type="entry name" value="Hypothetical protein YjiA, C-terminal domain"/>
    <property type="match status" value="1"/>
</dbReference>
<dbReference type="InterPro" id="IPR003495">
    <property type="entry name" value="CobW/HypB/UreG_nucleotide-bd"/>
</dbReference>